<sequence>MTASFIPPKRILMGPGPSDVPQRVLDAMARPTIGHLDPAFVDLMEQIKSMLRMAFQTQNALTFPVSAPGSAGMEMCFVNLVEPGDKVIVCRNGVFGGRMLENVKRTGGVPVIVDDAWGAPVDPQKVRDAFKANPDAKVLAFVHAETSTGAQSGAEALAKIAQEHGALTIMDCVTSLGGTPVYLDKWGIDAAYSGSQKCLSCTPGLSPVSFSERAIDKIKARKTPVQSWFLDLTLVLGYWQSAGKRTYHHTAPINPMYGLHESLVMLEEEGLENSWARHRAMHEKLKAGLETMGLKYVVEESARLPQLNSVYVPEGVDEAAIRARLLNEFNLEIGAGLGDMAGKIWRIGLMGYSAKQENVDYCLKALKACLA</sequence>
<evidence type="ECO:0000313" key="8">
    <source>
        <dbReference type="Proteomes" id="UP001334732"/>
    </source>
</evidence>
<dbReference type="Gene3D" id="3.90.1150.10">
    <property type="entry name" value="Aspartate Aminotransferase, domain 1"/>
    <property type="match status" value="1"/>
</dbReference>
<keyword evidence="3" id="KW-0663">Pyridoxal phosphate</keyword>
<dbReference type="Pfam" id="PF00266">
    <property type="entry name" value="Aminotran_5"/>
    <property type="match status" value="1"/>
</dbReference>
<dbReference type="SUPFAM" id="SSF53383">
    <property type="entry name" value="PLP-dependent transferases"/>
    <property type="match status" value="1"/>
</dbReference>
<comment type="cofactor">
    <cofactor evidence="1 5">
        <name>pyridoxal 5'-phosphate</name>
        <dbReference type="ChEBI" id="CHEBI:597326"/>
    </cofactor>
</comment>
<comment type="similarity">
    <text evidence="2 4">Belongs to the class-V pyridoxal-phosphate-dependent aminotransferase family.</text>
</comment>
<dbReference type="Proteomes" id="UP001334732">
    <property type="component" value="Chromosome"/>
</dbReference>
<evidence type="ECO:0000256" key="3">
    <source>
        <dbReference type="ARBA" id="ARBA00022898"/>
    </source>
</evidence>
<dbReference type="PIRSF" id="PIRSF000524">
    <property type="entry name" value="SPT"/>
    <property type="match status" value="1"/>
</dbReference>
<organism evidence="7 8">
    <name type="scientific">Thiobacillus sedimenti</name>
    <dbReference type="NCBI Taxonomy" id="3110231"/>
    <lineage>
        <taxon>Bacteria</taxon>
        <taxon>Pseudomonadati</taxon>
        <taxon>Pseudomonadota</taxon>
        <taxon>Betaproteobacteria</taxon>
        <taxon>Nitrosomonadales</taxon>
        <taxon>Thiobacillaceae</taxon>
        <taxon>Thiobacillus</taxon>
    </lineage>
</organism>
<dbReference type="InterPro" id="IPR015424">
    <property type="entry name" value="PyrdxlP-dep_Trfase"/>
</dbReference>
<evidence type="ECO:0000259" key="6">
    <source>
        <dbReference type="Pfam" id="PF00266"/>
    </source>
</evidence>
<dbReference type="InterPro" id="IPR020578">
    <property type="entry name" value="Aminotrans_V_PyrdxlP_BS"/>
</dbReference>
<dbReference type="Gene3D" id="3.40.640.10">
    <property type="entry name" value="Type I PLP-dependent aspartate aminotransferase-like (Major domain)"/>
    <property type="match status" value="1"/>
</dbReference>
<dbReference type="InterPro" id="IPR000192">
    <property type="entry name" value="Aminotrans_V_dom"/>
</dbReference>
<dbReference type="PANTHER" id="PTHR21152">
    <property type="entry name" value="AMINOTRANSFERASE CLASS V"/>
    <property type="match status" value="1"/>
</dbReference>
<dbReference type="InterPro" id="IPR024169">
    <property type="entry name" value="SP_NH2Trfase/AEP_transaminase"/>
</dbReference>
<dbReference type="GO" id="GO:0008483">
    <property type="term" value="F:transaminase activity"/>
    <property type="evidence" value="ECO:0007669"/>
    <property type="project" value="UniProtKB-KW"/>
</dbReference>
<dbReference type="InterPro" id="IPR015422">
    <property type="entry name" value="PyrdxlP-dep_Trfase_small"/>
</dbReference>
<evidence type="ECO:0000256" key="5">
    <source>
        <dbReference type="RuleBase" id="RU004504"/>
    </source>
</evidence>
<evidence type="ECO:0000256" key="2">
    <source>
        <dbReference type="ARBA" id="ARBA00009236"/>
    </source>
</evidence>
<reference evidence="7 8" key="1">
    <citation type="submission" date="2023-12" db="EMBL/GenBank/DDBJ databases">
        <title>Thiobacillus sedimentum sp. nov., a chemolithoautotrophic sulfur-oxidizing bacterium isolated from freshwater sediment.</title>
        <authorList>
            <person name="Luo J."/>
            <person name="Dai C."/>
        </authorList>
    </citation>
    <scope>NUCLEOTIDE SEQUENCE [LARGE SCALE GENOMIC DNA]</scope>
    <source>
        <strain evidence="7 8">SCUT-2</strain>
    </source>
</reference>
<dbReference type="CDD" id="cd06451">
    <property type="entry name" value="AGAT_like"/>
    <property type="match status" value="1"/>
</dbReference>
<gene>
    <name evidence="7" type="ORF">VA613_13420</name>
</gene>
<protein>
    <submittedName>
        <fullName evidence="7">Alanine--glyoxylate aminotransferase family protein</fullName>
    </submittedName>
</protein>
<dbReference type="RefSeq" id="WP_324779524.1">
    <property type="nucleotide sequence ID" value="NZ_CP141769.1"/>
</dbReference>
<dbReference type="PROSITE" id="PS00595">
    <property type="entry name" value="AA_TRANSFER_CLASS_5"/>
    <property type="match status" value="1"/>
</dbReference>
<accession>A0ABZ1CIB5</accession>
<evidence type="ECO:0000256" key="1">
    <source>
        <dbReference type="ARBA" id="ARBA00001933"/>
    </source>
</evidence>
<dbReference type="PANTHER" id="PTHR21152:SF40">
    <property type="entry name" value="ALANINE--GLYOXYLATE AMINOTRANSFERASE"/>
    <property type="match status" value="1"/>
</dbReference>
<feature type="domain" description="Aminotransferase class V" evidence="6">
    <location>
        <begin position="13"/>
        <end position="337"/>
    </location>
</feature>
<keyword evidence="7" id="KW-0808">Transferase</keyword>
<proteinExistence type="inferred from homology"/>
<evidence type="ECO:0000313" key="7">
    <source>
        <dbReference type="EMBL" id="WRS38992.1"/>
    </source>
</evidence>
<dbReference type="EMBL" id="CP141769">
    <property type="protein sequence ID" value="WRS38992.1"/>
    <property type="molecule type" value="Genomic_DNA"/>
</dbReference>
<keyword evidence="7" id="KW-0032">Aminotransferase</keyword>
<evidence type="ECO:0000256" key="4">
    <source>
        <dbReference type="RuleBase" id="RU004075"/>
    </source>
</evidence>
<dbReference type="InterPro" id="IPR015421">
    <property type="entry name" value="PyrdxlP-dep_Trfase_major"/>
</dbReference>
<keyword evidence="8" id="KW-1185">Reference proteome</keyword>
<name>A0ABZ1CIB5_9PROT</name>